<accession>A0A0F9B4A7</accession>
<protein>
    <submittedName>
        <fullName evidence="1">Uncharacterized protein</fullName>
    </submittedName>
</protein>
<dbReference type="AlphaFoldDB" id="A0A0F9B4A7"/>
<proteinExistence type="predicted"/>
<dbReference type="EMBL" id="LAZR01039639">
    <property type="protein sequence ID" value="KKL16495.1"/>
    <property type="molecule type" value="Genomic_DNA"/>
</dbReference>
<evidence type="ECO:0000313" key="1">
    <source>
        <dbReference type="EMBL" id="KKL16495.1"/>
    </source>
</evidence>
<comment type="caution">
    <text evidence="1">The sequence shown here is derived from an EMBL/GenBank/DDBJ whole genome shotgun (WGS) entry which is preliminary data.</text>
</comment>
<reference evidence="1" key="1">
    <citation type="journal article" date="2015" name="Nature">
        <title>Complex archaea that bridge the gap between prokaryotes and eukaryotes.</title>
        <authorList>
            <person name="Spang A."/>
            <person name="Saw J.H."/>
            <person name="Jorgensen S.L."/>
            <person name="Zaremba-Niedzwiedzka K."/>
            <person name="Martijn J."/>
            <person name="Lind A.E."/>
            <person name="van Eijk R."/>
            <person name="Schleper C."/>
            <person name="Guy L."/>
            <person name="Ettema T.J."/>
        </authorList>
    </citation>
    <scope>NUCLEOTIDE SEQUENCE</scope>
</reference>
<organism evidence="1">
    <name type="scientific">marine sediment metagenome</name>
    <dbReference type="NCBI Taxonomy" id="412755"/>
    <lineage>
        <taxon>unclassified sequences</taxon>
        <taxon>metagenomes</taxon>
        <taxon>ecological metagenomes</taxon>
    </lineage>
</organism>
<gene>
    <name evidence="1" type="ORF">LCGC14_2494960</name>
</gene>
<name>A0A0F9B4A7_9ZZZZ</name>
<sequence>MKTHYLKKGDPWPEAVSDGLVSSCEECGVVPIIDYLVSDKIWKNTVPEKIRAKVVCLECLINMNPDIIASIKKIFVCNGGQTICLKPTDLYHYRWEKED</sequence>